<evidence type="ECO:0000256" key="3">
    <source>
        <dbReference type="ARBA" id="ARBA00023242"/>
    </source>
</evidence>
<dbReference type="PANTHER" id="PTHR47573:SF1">
    <property type="entry name" value="PROTEIN AF-9 HOMOLOG"/>
    <property type="match status" value="1"/>
</dbReference>
<dbReference type="Pfam" id="PF03366">
    <property type="entry name" value="YEATS"/>
    <property type="match status" value="1"/>
</dbReference>
<dbReference type="PROSITE" id="PS51037">
    <property type="entry name" value="YEATS"/>
    <property type="match status" value="1"/>
</dbReference>
<reference evidence="7 8" key="1">
    <citation type="submission" date="2015-01" db="EMBL/GenBank/DDBJ databases">
        <title>Evolution of Trichinella species and genotypes.</title>
        <authorList>
            <person name="Korhonen P.K."/>
            <person name="Edoardo P."/>
            <person name="Giuseppe L.R."/>
            <person name="Gasser R.B."/>
        </authorList>
    </citation>
    <scope>NUCLEOTIDE SEQUENCE [LARGE SCALE GENOMIC DNA]</scope>
    <source>
        <strain evidence="7">ISS141</strain>
    </source>
</reference>
<feature type="non-terminal residue" evidence="7">
    <location>
        <position position="1"/>
    </location>
</feature>
<name>A0A0V0YDW8_TRIPS</name>
<comment type="caution">
    <text evidence="7">The sequence shown here is derived from an EMBL/GenBank/DDBJ whole genome shotgun (WGS) entry which is preliminary data.</text>
</comment>
<dbReference type="STRING" id="6337.A0A0V0YDW8"/>
<evidence type="ECO:0000313" key="7">
    <source>
        <dbReference type="EMBL" id="KRX98160.1"/>
    </source>
</evidence>
<evidence type="ECO:0000256" key="5">
    <source>
        <dbReference type="SAM" id="Coils"/>
    </source>
</evidence>
<protein>
    <submittedName>
        <fullName evidence="7">YEATS domain-containing protein 4</fullName>
    </submittedName>
</protein>
<dbReference type="EMBL" id="JYDU01000024">
    <property type="protein sequence ID" value="KRX98160.1"/>
    <property type="molecule type" value="Genomic_DNA"/>
</dbReference>
<dbReference type="AlphaFoldDB" id="A0A0V0YDW8"/>
<dbReference type="Proteomes" id="UP000054815">
    <property type="component" value="Unassembled WGS sequence"/>
</dbReference>
<dbReference type="PANTHER" id="PTHR47573">
    <property type="entry name" value="PROTEIN AF-9 HOMOLOG"/>
    <property type="match status" value="1"/>
</dbReference>
<organism evidence="7 8">
    <name type="scientific">Trichinella pseudospiralis</name>
    <name type="common">Parasitic roundworm</name>
    <dbReference type="NCBI Taxonomy" id="6337"/>
    <lineage>
        <taxon>Eukaryota</taxon>
        <taxon>Metazoa</taxon>
        <taxon>Ecdysozoa</taxon>
        <taxon>Nematoda</taxon>
        <taxon>Enoplea</taxon>
        <taxon>Dorylaimia</taxon>
        <taxon>Trichinellida</taxon>
        <taxon>Trichinellidae</taxon>
        <taxon>Trichinella</taxon>
    </lineage>
</organism>
<comment type="subcellular location">
    <subcellularLocation>
        <location evidence="4">Nucleus</location>
    </subcellularLocation>
</comment>
<keyword evidence="3 4" id="KW-0539">Nucleus</keyword>
<dbReference type="InterPro" id="IPR055129">
    <property type="entry name" value="YEATS_dom"/>
</dbReference>
<evidence type="ECO:0000259" key="6">
    <source>
        <dbReference type="PROSITE" id="PS51037"/>
    </source>
</evidence>
<feature type="coiled-coil region" evidence="5">
    <location>
        <begin position="190"/>
        <end position="228"/>
    </location>
</feature>
<accession>A0A0V0YDW8</accession>
<sequence length="236" mass="27527">LYDNLKMSRSPVKVKKSTPTAGTARISGVKIVKPIVYGCASWSLPKSHLVNDRTHGWKLYVRPYFEENLQLFIRKISFTLHNSFSEPTRICSEPPYEVNETGWGEFKAVIKIYFKNSCERPVRIPCNIIVMYVTIYQTVKLFCEKGSDYTIKKPLIDERYDEIVFRNPCANMYGGLMDAEENPKKIGQHAHDYEQKRKEILENIQKARKDVQKEISLLEDVLRKYEEVLEKPKISI</sequence>
<keyword evidence="2" id="KW-0804">Transcription</keyword>
<gene>
    <name evidence="7" type="primary">Yeats4</name>
    <name evidence="7" type="ORF">T4E_7651</name>
</gene>
<evidence type="ECO:0000313" key="8">
    <source>
        <dbReference type="Proteomes" id="UP000054815"/>
    </source>
</evidence>
<evidence type="ECO:0000256" key="2">
    <source>
        <dbReference type="ARBA" id="ARBA00023163"/>
    </source>
</evidence>
<proteinExistence type="predicted"/>
<dbReference type="InterPro" id="IPR005033">
    <property type="entry name" value="YEATS"/>
</dbReference>
<dbReference type="GO" id="GO:0006355">
    <property type="term" value="P:regulation of DNA-templated transcription"/>
    <property type="evidence" value="ECO:0007669"/>
    <property type="project" value="InterPro"/>
</dbReference>
<dbReference type="Gene3D" id="2.60.40.1970">
    <property type="entry name" value="YEATS domain"/>
    <property type="match status" value="1"/>
</dbReference>
<dbReference type="InterPro" id="IPR038704">
    <property type="entry name" value="YEAST_sf"/>
</dbReference>
<dbReference type="GO" id="GO:0005634">
    <property type="term" value="C:nucleus"/>
    <property type="evidence" value="ECO:0007669"/>
    <property type="project" value="UniProtKB-SubCell"/>
</dbReference>
<keyword evidence="5" id="KW-0175">Coiled coil</keyword>
<feature type="domain" description="YEATS" evidence="6">
    <location>
        <begin position="25"/>
        <end position="179"/>
    </location>
</feature>
<keyword evidence="1" id="KW-0805">Transcription regulation</keyword>
<evidence type="ECO:0000256" key="4">
    <source>
        <dbReference type="PROSITE-ProRule" id="PRU00376"/>
    </source>
</evidence>
<evidence type="ECO:0000256" key="1">
    <source>
        <dbReference type="ARBA" id="ARBA00023015"/>
    </source>
</evidence>